<comment type="caution">
    <text evidence="2">The sequence shown here is derived from an EMBL/GenBank/DDBJ whole genome shotgun (WGS) entry which is preliminary data.</text>
</comment>
<feature type="transmembrane region" description="Helical" evidence="1">
    <location>
        <begin position="64"/>
        <end position="82"/>
    </location>
</feature>
<name>A0A8J4PTH5_9MYCE</name>
<keyword evidence="1" id="KW-0812">Transmembrane</keyword>
<keyword evidence="1" id="KW-1133">Transmembrane helix</keyword>
<feature type="transmembrane region" description="Helical" evidence="1">
    <location>
        <begin position="34"/>
        <end position="52"/>
    </location>
</feature>
<gene>
    <name evidence="2" type="ORF">CYY_005303</name>
</gene>
<feature type="transmembrane region" description="Helical" evidence="1">
    <location>
        <begin position="162"/>
        <end position="182"/>
    </location>
</feature>
<reference evidence="2" key="1">
    <citation type="submission" date="2020-01" db="EMBL/GenBank/DDBJ databases">
        <title>Development of genomics and gene disruption for Polysphondylium violaceum indicates a role for the polyketide synthase stlB in stalk morphogenesis.</title>
        <authorList>
            <person name="Narita B."/>
            <person name="Kawabe Y."/>
            <person name="Kin K."/>
            <person name="Saito T."/>
            <person name="Gibbs R."/>
            <person name="Kuspa A."/>
            <person name="Muzny D."/>
            <person name="Queller D."/>
            <person name="Richards S."/>
            <person name="Strassman J."/>
            <person name="Sucgang R."/>
            <person name="Worley K."/>
            <person name="Schaap P."/>
        </authorList>
    </citation>
    <scope>NUCLEOTIDE SEQUENCE</scope>
    <source>
        <strain evidence="2">QSvi11</strain>
    </source>
</reference>
<evidence type="ECO:0008006" key="4">
    <source>
        <dbReference type="Google" id="ProtNLM"/>
    </source>
</evidence>
<feature type="transmembrane region" description="Helical" evidence="1">
    <location>
        <begin position="136"/>
        <end position="156"/>
    </location>
</feature>
<dbReference type="AlphaFoldDB" id="A0A8J4PTH5"/>
<keyword evidence="3" id="KW-1185">Reference proteome</keyword>
<feature type="transmembrane region" description="Helical" evidence="1">
    <location>
        <begin position="224"/>
        <end position="242"/>
    </location>
</feature>
<protein>
    <recommendedName>
        <fullName evidence="4">Transmembrane protein</fullName>
    </recommendedName>
</protein>
<dbReference type="EMBL" id="AJWJ01000207">
    <property type="protein sequence ID" value="KAF2073390.1"/>
    <property type="molecule type" value="Genomic_DNA"/>
</dbReference>
<accession>A0A8J4PTH5</accession>
<evidence type="ECO:0000313" key="2">
    <source>
        <dbReference type="EMBL" id="KAF2073390.1"/>
    </source>
</evidence>
<feature type="transmembrane region" description="Helical" evidence="1">
    <location>
        <begin position="12"/>
        <end position="28"/>
    </location>
</feature>
<evidence type="ECO:0000256" key="1">
    <source>
        <dbReference type="SAM" id="Phobius"/>
    </source>
</evidence>
<dbReference type="Proteomes" id="UP000695562">
    <property type="component" value="Unassembled WGS sequence"/>
</dbReference>
<feature type="transmembrane region" description="Helical" evidence="1">
    <location>
        <begin position="263"/>
        <end position="281"/>
    </location>
</feature>
<keyword evidence="1" id="KW-0472">Membrane</keyword>
<organism evidence="2 3">
    <name type="scientific">Polysphondylium violaceum</name>
    <dbReference type="NCBI Taxonomy" id="133409"/>
    <lineage>
        <taxon>Eukaryota</taxon>
        <taxon>Amoebozoa</taxon>
        <taxon>Evosea</taxon>
        <taxon>Eumycetozoa</taxon>
        <taxon>Dictyostelia</taxon>
        <taxon>Dictyosteliales</taxon>
        <taxon>Dictyosteliaceae</taxon>
        <taxon>Polysphondylium</taxon>
    </lineage>
</organism>
<dbReference type="OrthoDB" id="10492220at2759"/>
<feature type="transmembrane region" description="Helical" evidence="1">
    <location>
        <begin position="94"/>
        <end position="115"/>
    </location>
</feature>
<sequence length="319" mass="36827">MIGLFIYLLKKLFVFVLPLCALLVSAVSFSNETIALKISLILVLYHLLLLLLSSIDVWEKFEPYLELPILILLFFSYNVLPSKLIDLYHVCFEWIFPLFIYLAESIQMIFFSIYLGRYLMSKAQKDESLDIPIKSFIITVSLFSYLLSMYILYLIYSSNDINILNASFLSSMGTLLLLLIPFMSAVEESMVSDVALITLSICLNWYSYFYSYDSDEIISLQNGLKLASTVITGSLLLLLLYSNRYSENEESDQVMFKSYKSRLSHILIVLGFTYLPLTYFGHFEDHILLKYLQVVVSLCVYAYTQLSSDQISKIKEHID</sequence>
<proteinExistence type="predicted"/>
<evidence type="ECO:0000313" key="3">
    <source>
        <dbReference type="Proteomes" id="UP000695562"/>
    </source>
</evidence>